<dbReference type="PANTHER" id="PTHR30011">
    <property type="entry name" value="ALKANESULFONATE MONOOXYGENASE-RELATED"/>
    <property type="match status" value="1"/>
</dbReference>
<gene>
    <name evidence="7" type="ORF">IBL25_16020</name>
</gene>
<dbReference type="InterPro" id="IPR051260">
    <property type="entry name" value="Diverse_substr_monoxygenases"/>
</dbReference>
<proteinExistence type="inferred from homology"/>
<accession>A0ABR7RA48</accession>
<evidence type="ECO:0000256" key="4">
    <source>
        <dbReference type="ARBA" id="ARBA00023033"/>
    </source>
</evidence>
<evidence type="ECO:0000313" key="7">
    <source>
        <dbReference type="EMBL" id="MBC9178452.1"/>
    </source>
</evidence>
<evidence type="ECO:0000256" key="1">
    <source>
        <dbReference type="ARBA" id="ARBA00022630"/>
    </source>
</evidence>
<keyword evidence="2" id="KW-0288">FMN</keyword>
<dbReference type="InterPro" id="IPR036661">
    <property type="entry name" value="Luciferase-like_sf"/>
</dbReference>
<dbReference type="Pfam" id="PF00296">
    <property type="entry name" value="Bac_luciferase"/>
    <property type="match status" value="1"/>
</dbReference>
<keyword evidence="8" id="KW-1185">Reference proteome</keyword>
<dbReference type="InterPro" id="IPR011251">
    <property type="entry name" value="Luciferase-like_dom"/>
</dbReference>
<feature type="domain" description="Luciferase-like" evidence="6">
    <location>
        <begin position="31"/>
        <end position="378"/>
    </location>
</feature>
<dbReference type="SUPFAM" id="SSF51679">
    <property type="entry name" value="Bacterial luciferase-like"/>
    <property type="match status" value="1"/>
</dbReference>
<protein>
    <submittedName>
        <fullName evidence="7">LLM class flavin-dependent oxidoreductase</fullName>
    </submittedName>
</protein>
<organism evidence="7 8">
    <name type="scientific">Pseudoroseomonas ludipueritiae</name>
    <dbReference type="NCBI Taxonomy" id="198093"/>
    <lineage>
        <taxon>Bacteria</taxon>
        <taxon>Pseudomonadati</taxon>
        <taxon>Pseudomonadota</taxon>
        <taxon>Alphaproteobacteria</taxon>
        <taxon>Acetobacterales</taxon>
        <taxon>Acetobacteraceae</taxon>
        <taxon>Pseudoroseomonas</taxon>
    </lineage>
</organism>
<dbReference type="Gene3D" id="3.20.20.30">
    <property type="entry name" value="Luciferase-like domain"/>
    <property type="match status" value="1"/>
</dbReference>
<evidence type="ECO:0000259" key="6">
    <source>
        <dbReference type="Pfam" id="PF00296"/>
    </source>
</evidence>
<dbReference type="EMBL" id="JACTUZ010000078">
    <property type="protein sequence ID" value="MBC9178452.1"/>
    <property type="molecule type" value="Genomic_DNA"/>
</dbReference>
<dbReference type="Proteomes" id="UP000603940">
    <property type="component" value="Unassembled WGS sequence"/>
</dbReference>
<dbReference type="RefSeq" id="WP_187779546.1">
    <property type="nucleotide sequence ID" value="NZ_JACTUZ010000078.1"/>
</dbReference>
<evidence type="ECO:0000256" key="5">
    <source>
        <dbReference type="ARBA" id="ARBA00033748"/>
    </source>
</evidence>
<evidence type="ECO:0000313" key="8">
    <source>
        <dbReference type="Proteomes" id="UP000603940"/>
    </source>
</evidence>
<sequence>MSRMMHLGLLAMGAGGHVAGWRMPDAEWGSENLSLLRRMAQAAERGRFDLFFLADAVNTGLDAHPGMMVRFEPLTLLSALAMCTDRIGLGATVSTTYSEPYNVARALASLDHLSGGRAAWNVVTGSSPDAAANFSRDSHPPHAERYAMAAEYLQVAKGLWDSWEDGAIVGDKASGTFADGTKMHVLNHEGRHFRVKGPLNITRPPQGYPVILQAGASDAGRDLAAATAEVVFTVQQEMDAALAFAQDLRDRCAAAGRPRDAIRILPGVCIVLGRDAAEAKAKIAALARLADPDAALRVLSDRLGHDLSRFDLDAPVPELPPSGMMQGHAVTLAAVARRHRMTLRELRDYTAASSGHRVLFGTPKEVADDLEAWFRSGAADGFMIKTTHYPGPFEEVIDRVVPILVRRGLFRAEYAGRTLREHLGLPRPAHPAQAAARQTAG</sequence>
<keyword evidence="4" id="KW-0503">Monooxygenase</keyword>
<evidence type="ECO:0000256" key="3">
    <source>
        <dbReference type="ARBA" id="ARBA00023002"/>
    </source>
</evidence>
<dbReference type="PANTHER" id="PTHR30011:SF16">
    <property type="entry name" value="C2H2 FINGER DOMAIN TRANSCRIPTION FACTOR (EUROFUNG)-RELATED"/>
    <property type="match status" value="1"/>
</dbReference>
<dbReference type="PIRSF" id="PIRSF000337">
    <property type="entry name" value="NTA_MOA"/>
    <property type="match status" value="1"/>
</dbReference>
<keyword evidence="1" id="KW-0285">Flavoprotein</keyword>
<name>A0ABR7RA48_9PROT</name>
<comment type="caution">
    <text evidence="7">The sequence shown here is derived from an EMBL/GenBank/DDBJ whole genome shotgun (WGS) entry which is preliminary data.</text>
</comment>
<evidence type="ECO:0000256" key="2">
    <source>
        <dbReference type="ARBA" id="ARBA00022643"/>
    </source>
</evidence>
<dbReference type="InterPro" id="IPR016215">
    <property type="entry name" value="NTA_MOA"/>
</dbReference>
<dbReference type="CDD" id="cd01095">
    <property type="entry name" value="Nitrilotriacetate_monoxgenase"/>
    <property type="match status" value="1"/>
</dbReference>
<reference evidence="7 8" key="1">
    <citation type="journal article" date="2009" name="Int. J. Syst. Evol. Microbiol.">
        <title>Transfer of Teichococcus ludipueritiae and Muricoccus roseus to the genus Roseomonas, as Roseomonas ludipueritiae comb. nov. and Roseomonas rosea comb. nov., respectively, and emended description of the genus Roseomonas.</title>
        <authorList>
            <person name="Sanchez-Porro C."/>
            <person name="Gallego V."/>
            <person name="Busse H.J."/>
            <person name="Kampfer P."/>
            <person name="Ventosa A."/>
        </authorList>
    </citation>
    <scope>NUCLEOTIDE SEQUENCE [LARGE SCALE GENOMIC DNA]</scope>
    <source>
        <strain evidence="7 8">DSM 14915</strain>
    </source>
</reference>
<dbReference type="NCBIfam" id="TIGR03860">
    <property type="entry name" value="FMN_nitrolo"/>
    <property type="match status" value="1"/>
</dbReference>
<comment type="similarity">
    <text evidence="5">Belongs to the NtaA/SnaA/DszA monooxygenase family.</text>
</comment>
<keyword evidence="3" id="KW-0560">Oxidoreductase</keyword>